<evidence type="ECO:0000313" key="2">
    <source>
        <dbReference type="EMBL" id="JAP10695.1"/>
    </source>
</evidence>
<reference evidence="2" key="1">
    <citation type="submission" date="2015-12" db="EMBL/GenBank/DDBJ databases">
        <title>Gene expression during late stages of embryo sac development: a critical building block for successful pollen-pistil interactions.</title>
        <authorList>
            <person name="Liu Y."/>
            <person name="Joly V."/>
            <person name="Sabar M."/>
            <person name="Matton D.P."/>
        </authorList>
    </citation>
    <scope>NUCLEOTIDE SEQUENCE</scope>
</reference>
<dbReference type="EMBL" id="GEDG01032663">
    <property type="protein sequence ID" value="JAP10695.1"/>
    <property type="molecule type" value="Transcribed_RNA"/>
</dbReference>
<name>A0A0V0GSR1_SOLCH</name>
<feature type="region of interest" description="Disordered" evidence="1">
    <location>
        <begin position="49"/>
        <end position="68"/>
    </location>
</feature>
<dbReference type="AlphaFoldDB" id="A0A0V0GSR1"/>
<accession>A0A0V0GSR1</accession>
<protein>
    <submittedName>
        <fullName evidence="2">Putative ovule protein</fullName>
    </submittedName>
</protein>
<evidence type="ECO:0000256" key="1">
    <source>
        <dbReference type="SAM" id="MobiDB-lite"/>
    </source>
</evidence>
<proteinExistence type="predicted"/>
<organism evidence="2">
    <name type="scientific">Solanum chacoense</name>
    <name type="common">Chaco potato</name>
    <dbReference type="NCBI Taxonomy" id="4108"/>
    <lineage>
        <taxon>Eukaryota</taxon>
        <taxon>Viridiplantae</taxon>
        <taxon>Streptophyta</taxon>
        <taxon>Embryophyta</taxon>
        <taxon>Tracheophyta</taxon>
        <taxon>Spermatophyta</taxon>
        <taxon>Magnoliopsida</taxon>
        <taxon>eudicotyledons</taxon>
        <taxon>Gunneridae</taxon>
        <taxon>Pentapetalae</taxon>
        <taxon>asterids</taxon>
        <taxon>lamiids</taxon>
        <taxon>Solanales</taxon>
        <taxon>Solanaceae</taxon>
        <taxon>Solanoideae</taxon>
        <taxon>Solaneae</taxon>
        <taxon>Solanum</taxon>
    </lineage>
</organism>
<sequence length="78" mass="8575">MNEMTRCHCEEVGGDLRWCSCQIAHMSRLYQHTYYLSPVLVGRNHLVGGDSSSGGTDDPKSMFGYTPGGCSRGCIENN</sequence>